<dbReference type="OrthoDB" id="10251727at2759"/>
<keyword evidence="3" id="KW-1185">Reference proteome</keyword>
<gene>
    <name evidence="2" type="ORF">MNEG_12715</name>
</gene>
<sequence>MAGPAVASSSAPAPASATAAAAASAAQQLPGLKRDQVDRAVASLLKHVADQRAKAASTQLFDEDEIIYLTIALKRSPHPGGPKKLKPVRIPIPHPLFKTEGAEVCLFVKDSKGGEGHKAAKARLAKFTSKGGVSKIIGLSKLRTKYESHEAKRQLCGSYDLFLADERVLPSLPKLIGKSFFKKRKQPIPIDIRAANFPEQVARVVERSTFMAPPAGSCVTLRAAREGMGAAAAAENVLAALAGAVAKVPKKWSNVQAVYIKTGESVALPIYQTLPDKPVRIEGGGGGEGGAAEGEEDEDMEEGGEEEEEAAPSKASKGKGQQQAAAPKRKAAAAAAAAKGRQPKPAHGGRRR</sequence>
<accession>A0A0D2M1B1</accession>
<evidence type="ECO:0000313" key="3">
    <source>
        <dbReference type="Proteomes" id="UP000054498"/>
    </source>
</evidence>
<dbReference type="EMBL" id="KK103612">
    <property type="protein sequence ID" value="KIY95246.1"/>
    <property type="molecule type" value="Genomic_DNA"/>
</dbReference>
<feature type="compositionally biased region" description="Acidic residues" evidence="1">
    <location>
        <begin position="293"/>
        <end position="310"/>
    </location>
</feature>
<dbReference type="Proteomes" id="UP000054498">
    <property type="component" value="Unassembled WGS sequence"/>
</dbReference>
<dbReference type="SUPFAM" id="SSF56808">
    <property type="entry name" value="Ribosomal protein L1"/>
    <property type="match status" value="1"/>
</dbReference>
<dbReference type="Gene3D" id="3.40.50.790">
    <property type="match status" value="1"/>
</dbReference>
<organism evidence="2 3">
    <name type="scientific">Monoraphidium neglectum</name>
    <dbReference type="NCBI Taxonomy" id="145388"/>
    <lineage>
        <taxon>Eukaryota</taxon>
        <taxon>Viridiplantae</taxon>
        <taxon>Chlorophyta</taxon>
        <taxon>core chlorophytes</taxon>
        <taxon>Chlorophyceae</taxon>
        <taxon>CS clade</taxon>
        <taxon>Sphaeropleales</taxon>
        <taxon>Selenastraceae</taxon>
        <taxon>Monoraphidium</taxon>
    </lineage>
</organism>
<reference evidence="2 3" key="1">
    <citation type="journal article" date="2013" name="BMC Genomics">
        <title>Reconstruction of the lipid metabolism for the microalga Monoraphidium neglectum from its genome sequence reveals characteristics suitable for biofuel production.</title>
        <authorList>
            <person name="Bogen C."/>
            <person name="Al-Dilaimi A."/>
            <person name="Albersmeier A."/>
            <person name="Wichmann J."/>
            <person name="Grundmann M."/>
            <person name="Rupp O."/>
            <person name="Lauersen K.J."/>
            <person name="Blifernez-Klassen O."/>
            <person name="Kalinowski J."/>
            <person name="Goesmann A."/>
            <person name="Mussgnug J.H."/>
            <person name="Kruse O."/>
        </authorList>
    </citation>
    <scope>NUCLEOTIDE SEQUENCE [LARGE SCALE GENOMIC DNA]</scope>
    <source>
        <strain evidence="2 3">SAG 48.87</strain>
    </source>
</reference>
<dbReference type="InterPro" id="IPR016095">
    <property type="entry name" value="Ribosomal_uL1_3-a/b-sand"/>
</dbReference>
<dbReference type="FunFam" id="3.40.50.790:FF:000012">
    <property type="entry name" value="Ribosomal protein L1p/L10e family"/>
    <property type="match status" value="1"/>
</dbReference>
<feature type="compositionally biased region" description="Low complexity" evidence="1">
    <location>
        <begin position="312"/>
        <end position="340"/>
    </location>
</feature>
<evidence type="ECO:0000313" key="2">
    <source>
        <dbReference type="EMBL" id="KIY95246.1"/>
    </source>
</evidence>
<feature type="region of interest" description="Disordered" evidence="1">
    <location>
        <begin position="277"/>
        <end position="352"/>
    </location>
</feature>
<dbReference type="Pfam" id="PF00687">
    <property type="entry name" value="Ribosomal_L1"/>
    <property type="match status" value="1"/>
</dbReference>
<dbReference type="KEGG" id="mng:MNEG_12715"/>
<evidence type="ECO:0000256" key="1">
    <source>
        <dbReference type="SAM" id="MobiDB-lite"/>
    </source>
</evidence>
<protein>
    <submittedName>
        <fullName evidence="2">Putative ribosome biogeneis protein</fullName>
    </submittedName>
</protein>
<dbReference type="CDD" id="cd00403">
    <property type="entry name" value="Ribosomal_L1"/>
    <property type="match status" value="1"/>
</dbReference>
<dbReference type="STRING" id="145388.A0A0D2M1B1"/>
<dbReference type="InterPro" id="IPR028364">
    <property type="entry name" value="Ribosomal_uL1/biogenesis"/>
</dbReference>
<dbReference type="GeneID" id="25730105"/>
<proteinExistence type="predicted"/>
<feature type="compositionally biased region" description="Gly residues" evidence="1">
    <location>
        <begin position="282"/>
        <end position="292"/>
    </location>
</feature>
<feature type="compositionally biased region" description="Low complexity" evidence="1">
    <location>
        <begin position="1"/>
        <end position="26"/>
    </location>
</feature>
<dbReference type="InterPro" id="IPR023674">
    <property type="entry name" value="Ribosomal_uL1-like"/>
</dbReference>
<feature type="compositionally biased region" description="Basic residues" evidence="1">
    <location>
        <begin position="341"/>
        <end position="352"/>
    </location>
</feature>
<dbReference type="AlphaFoldDB" id="A0A0D2M1B1"/>
<feature type="region of interest" description="Disordered" evidence="1">
    <location>
        <begin position="1"/>
        <end position="30"/>
    </location>
</feature>
<name>A0A0D2M1B1_9CHLO</name>
<dbReference type="RefSeq" id="XP_013894266.1">
    <property type="nucleotide sequence ID" value="XM_014038812.1"/>
</dbReference>